<organism evidence="1 2">
    <name type="scientific">Araneus ventricosus</name>
    <name type="common">Orbweaver spider</name>
    <name type="synonym">Epeira ventricosa</name>
    <dbReference type="NCBI Taxonomy" id="182803"/>
    <lineage>
        <taxon>Eukaryota</taxon>
        <taxon>Metazoa</taxon>
        <taxon>Ecdysozoa</taxon>
        <taxon>Arthropoda</taxon>
        <taxon>Chelicerata</taxon>
        <taxon>Arachnida</taxon>
        <taxon>Araneae</taxon>
        <taxon>Araneomorphae</taxon>
        <taxon>Entelegynae</taxon>
        <taxon>Araneoidea</taxon>
        <taxon>Araneidae</taxon>
        <taxon>Araneus</taxon>
    </lineage>
</organism>
<dbReference type="AlphaFoldDB" id="A0A4Y2KW70"/>
<evidence type="ECO:0000313" key="2">
    <source>
        <dbReference type="Proteomes" id="UP000499080"/>
    </source>
</evidence>
<sequence length="45" mass="5019">ILEIKNDVPLFSQNLPTDLAKMPTLEKSGAPRYVPDYTAAVRTMI</sequence>
<feature type="non-terminal residue" evidence="1">
    <location>
        <position position="1"/>
    </location>
</feature>
<accession>A0A4Y2KW70</accession>
<name>A0A4Y2KW70_ARAVE</name>
<evidence type="ECO:0000313" key="1">
    <source>
        <dbReference type="EMBL" id="GBN06300.1"/>
    </source>
</evidence>
<reference evidence="1 2" key="1">
    <citation type="journal article" date="2019" name="Sci. Rep.">
        <title>Orb-weaving spider Araneus ventricosus genome elucidates the spidroin gene catalogue.</title>
        <authorList>
            <person name="Kono N."/>
            <person name="Nakamura H."/>
            <person name="Ohtoshi R."/>
            <person name="Moran D.A.P."/>
            <person name="Shinohara A."/>
            <person name="Yoshida Y."/>
            <person name="Fujiwara M."/>
            <person name="Mori M."/>
            <person name="Tomita M."/>
            <person name="Arakawa K."/>
        </authorList>
    </citation>
    <scope>NUCLEOTIDE SEQUENCE [LARGE SCALE GENOMIC DNA]</scope>
</reference>
<gene>
    <name evidence="1" type="ORF">AVEN_175619_1</name>
</gene>
<proteinExistence type="predicted"/>
<dbReference type="Proteomes" id="UP000499080">
    <property type="component" value="Unassembled WGS sequence"/>
</dbReference>
<keyword evidence="2" id="KW-1185">Reference proteome</keyword>
<comment type="caution">
    <text evidence="1">The sequence shown here is derived from an EMBL/GenBank/DDBJ whole genome shotgun (WGS) entry which is preliminary data.</text>
</comment>
<dbReference type="EMBL" id="BGPR01005050">
    <property type="protein sequence ID" value="GBN06300.1"/>
    <property type="molecule type" value="Genomic_DNA"/>
</dbReference>
<protein>
    <submittedName>
        <fullName evidence="1">Uncharacterized protein</fullName>
    </submittedName>
</protein>